<dbReference type="PANTHER" id="PTHR32215:SF0">
    <property type="entry name" value="CILIA- AND FLAGELLA-ASSOCIATED PROTEIN 57"/>
    <property type="match status" value="1"/>
</dbReference>
<sequence>MATVAQSNFIFGLRRGVTNNLCFLDDQTVVFPSGNNCIRYNIDQKWQKFIPGTERSLGLQAMALSANRRYLAVSESGEKPTITVYDLTHEQGRKRKLLTAGDGPAGEFLCMAFSPNSKYLVGQSGGPTWTLVLWLWERQKVLATVSSSDGDPVSQVSFNPLDDTQLCVSGPGLVCLLNYREGVLKRQSPAKVKGVAVLCHAWVSGTRVVAGTDQGRLLMVESGELRWDLDAWTRPAQLLETRHTDNKPPREARVEGTAASPSGEGPGTTPTSGAGPGATPPSGEGRGVTAILAYSKGFMCSVGPGTVCVFENTEEMDSYRKTRELLIPPDPCTYEPGRAQQQQVATLCLSPGEDTLALSTQQGQLYAINLISTEISRGEPAHFEFLSSSFHTKSITGLSVCIRKPLVASCSLDRSVRVWNYDTNVLELYKEFQEEALSVSLHPSGLFLLVGFTDKLRVMNLLIDDIRTVKELTLRGCPECVFSHGGHLFAAINGNVIHIYSVTTFDNMLTLKGHNGKVQAVAWSADDSRLVSCGTDGAVYEWNAHSGKRESENVLKSCVYAGVAVSSDARTIFAAGTSLKEIQDSQVLRELSGDDVTYTALALSRSGKVIFTGTSSGTVRVVRNPLPLQQDWTEYQAHCGPVTKVLVTFDDQLLLTASGDGSLMVWRILDKESRRDKELSYTEEILITKTDLEEKNQNMQELKTRVEELRMEKEYQLRLSDSRYNEKIKELSDTFILEIQALKAKNQMMEEEGENAALAHQEAMTELRETFSKELLDSESSSSQKLLLEYSKNLEQQRQSTAQQEENEARLEALEQSHARALGELRLSYQEQLQHTSQQLAKVQSAAALSQQAALESRRQAEEDSELEVQTVQQDYEERLYRGGESYLTLKGEAGIMRKQLDSLRREVEERCEDIERLKKEAGRLQGVIRSLETDILGLKKEISERVETIQDKERVICDQGKKNQELEKINFLRNSMLEEQKKSMAPRDSAITEMKAQIQEMEAELKLFHEENTQLELHVSDLKLKLRATAKERNKEMQKVKQSEGLVRRFQVDLHRCAALLQEPGQLKKAVQEMYGCYIRPGDVVEIVGVDEDIQREWARQRDHLEKTVSSLKVQQAKDSEQQQQKNLKLMRENTSLIQEINELRKELQTVRTLLHSLQLQNVASARKKGPRGGPAHQLAGKKGPEAARPTSSPVRRAPRRPGPPAGQ</sequence>
<feature type="coiled-coil region" evidence="4">
    <location>
        <begin position="898"/>
        <end position="935"/>
    </location>
</feature>
<evidence type="ECO:0000313" key="7">
    <source>
        <dbReference type="Ensembl" id="ENSGMOP00000048761.1"/>
    </source>
</evidence>
<dbReference type="Proteomes" id="UP000694546">
    <property type="component" value="Chromosome 8"/>
</dbReference>
<dbReference type="InterPro" id="IPR011047">
    <property type="entry name" value="Quinoprotein_ADH-like_sf"/>
</dbReference>
<feature type="coiled-coil region" evidence="4">
    <location>
        <begin position="1115"/>
        <end position="1162"/>
    </location>
</feature>
<feature type="repeat" description="WD" evidence="3">
    <location>
        <begin position="388"/>
        <end position="423"/>
    </location>
</feature>
<feature type="region of interest" description="Disordered" evidence="5">
    <location>
        <begin position="239"/>
        <end position="286"/>
    </location>
</feature>
<dbReference type="InterPro" id="IPR052993">
    <property type="entry name" value="CFA-57"/>
</dbReference>
<dbReference type="SMART" id="SM00320">
    <property type="entry name" value="WD40"/>
    <property type="match status" value="7"/>
</dbReference>
<feature type="coiled-coil region" evidence="4">
    <location>
        <begin position="992"/>
        <end position="1019"/>
    </location>
</feature>
<reference evidence="7" key="1">
    <citation type="submission" date="2025-08" db="UniProtKB">
        <authorList>
            <consortium name="Ensembl"/>
        </authorList>
    </citation>
    <scope>IDENTIFICATION</scope>
</reference>
<keyword evidence="4" id="KW-0175">Coiled coil</keyword>
<dbReference type="PANTHER" id="PTHR32215">
    <property type="entry name" value="CILIA- AND FLAGELLA-ASSOCIATED PROTEIN 57"/>
    <property type="match status" value="1"/>
</dbReference>
<dbReference type="SUPFAM" id="SSF50969">
    <property type="entry name" value="YVTN repeat-like/Quinoprotein amine dehydrogenase"/>
    <property type="match status" value="1"/>
</dbReference>
<evidence type="ECO:0000256" key="2">
    <source>
        <dbReference type="ARBA" id="ARBA00022737"/>
    </source>
</evidence>
<dbReference type="Pfam" id="PF23414">
    <property type="entry name" value="Beta-prop_EML_2"/>
    <property type="match status" value="1"/>
</dbReference>
<organism evidence="7 8">
    <name type="scientific">Gadus morhua</name>
    <name type="common">Atlantic cod</name>
    <dbReference type="NCBI Taxonomy" id="8049"/>
    <lineage>
        <taxon>Eukaryota</taxon>
        <taxon>Metazoa</taxon>
        <taxon>Chordata</taxon>
        <taxon>Craniata</taxon>
        <taxon>Vertebrata</taxon>
        <taxon>Euteleostomi</taxon>
        <taxon>Actinopterygii</taxon>
        <taxon>Neopterygii</taxon>
        <taxon>Teleostei</taxon>
        <taxon>Neoteleostei</taxon>
        <taxon>Acanthomorphata</taxon>
        <taxon>Zeiogadaria</taxon>
        <taxon>Gadariae</taxon>
        <taxon>Gadiformes</taxon>
        <taxon>Gadoidei</taxon>
        <taxon>Gadidae</taxon>
        <taxon>Gadus</taxon>
    </lineage>
</organism>
<keyword evidence="1 3" id="KW-0853">WD repeat</keyword>
<dbReference type="PROSITE" id="PS50294">
    <property type="entry name" value="WD_REPEATS_REGION"/>
    <property type="match status" value="2"/>
</dbReference>
<dbReference type="AlphaFoldDB" id="A0A8C5BNM2"/>
<dbReference type="Ensembl" id="ENSGMOT00000060243.1">
    <property type="protein sequence ID" value="ENSGMOP00000048761.1"/>
    <property type="gene ID" value="ENSGMOG00000006907.2"/>
</dbReference>
<dbReference type="GeneTree" id="ENSGT00620000088018"/>
<feature type="region of interest" description="Disordered" evidence="5">
    <location>
        <begin position="1165"/>
        <end position="1209"/>
    </location>
</feature>
<dbReference type="InterPro" id="IPR001680">
    <property type="entry name" value="WD40_rpt"/>
</dbReference>
<dbReference type="FunFam" id="2.130.10.10:FF:000271">
    <property type="entry name" value="cilia- and flagella-associated protein 57"/>
    <property type="match status" value="1"/>
</dbReference>
<name>A0A8C5BNM2_GADMO</name>
<evidence type="ECO:0000259" key="6">
    <source>
        <dbReference type="Pfam" id="PF23414"/>
    </source>
</evidence>
<dbReference type="OMA" id="FPHCNAV"/>
<keyword evidence="8" id="KW-1185">Reference proteome</keyword>
<evidence type="ECO:0000256" key="4">
    <source>
        <dbReference type="SAM" id="Coils"/>
    </source>
</evidence>
<accession>A0A8C5BNM2</accession>
<keyword evidence="2" id="KW-0677">Repeat</keyword>
<feature type="repeat" description="WD" evidence="3">
    <location>
        <begin position="511"/>
        <end position="552"/>
    </location>
</feature>
<feature type="coiled-coil region" evidence="4">
    <location>
        <begin position="787"/>
        <end position="824"/>
    </location>
</feature>
<feature type="compositionally biased region" description="Low complexity" evidence="5">
    <location>
        <begin position="259"/>
        <end position="273"/>
    </location>
</feature>
<feature type="compositionally biased region" description="Basic and acidic residues" evidence="5">
    <location>
        <begin position="240"/>
        <end position="254"/>
    </location>
</feature>
<dbReference type="PROSITE" id="PS50082">
    <property type="entry name" value="WD_REPEATS_2"/>
    <property type="match status" value="3"/>
</dbReference>
<feature type="repeat" description="WD" evidence="3">
    <location>
        <begin position="635"/>
        <end position="676"/>
    </location>
</feature>
<protein>
    <recommendedName>
        <fullName evidence="6">EML-like second beta-propeller domain-containing protein</fullName>
    </recommendedName>
</protein>
<feature type="coiled-coil region" evidence="4">
    <location>
        <begin position="685"/>
        <end position="759"/>
    </location>
</feature>
<dbReference type="InterPro" id="IPR055442">
    <property type="entry name" value="Beta-prop_EML-like_2nd"/>
</dbReference>
<evidence type="ECO:0000256" key="3">
    <source>
        <dbReference type="PROSITE-ProRule" id="PRU00221"/>
    </source>
</evidence>
<dbReference type="InterPro" id="IPR015943">
    <property type="entry name" value="WD40/YVTN_repeat-like_dom_sf"/>
</dbReference>
<proteinExistence type="predicted"/>
<reference evidence="7" key="2">
    <citation type="submission" date="2025-09" db="UniProtKB">
        <authorList>
            <consortium name="Ensembl"/>
        </authorList>
    </citation>
    <scope>IDENTIFICATION</scope>
</reference>
<feature type="compositionally biased region" description="Low complexity" evidence="5">
    <location>
        <begin position="1188"/>
        <end position="1197"/>
    </location>
</feature>
<evidence type="ECO:0000256" key="5">
    <source>
        <dbReference type="SAM" id="MobiDB-lite"/>
    </source>
</evidence>
<dbReference type="InterPro" id="IPR011044">
    <property type="entry name" value="Quino_amine_DH_bsu"/>
</dbReference>
<evidence type="ECO:0000313" key="8">
    <source>
        <dbReference type="Proteomes" id="UP000694546"/>
    </source>
</evidence>
<evidence type="ECO:0000256" key="1">
    <source>
        <dbReference type="ARBA" id="ARBA00022574"/>
    </source>
</evidence>
<dbReference type="Gene3D" id="2.130.10.10">
    <property type="entry name" value="YVTN repeat-like/Quinoprotein amine dehydrogenase"/>
    <property type="match status" value="2"/>
</dbReference>
<dbReference type="SUPFAM" id="SSF50998">
    <property type="entry name" value="Quinoprotein alcohol dehydrogenase-like"/>
    <property type="match status" value="1"/>
</dbReference>
<feature type="domain" description="EML-like second beta-propeller" evidence="6">
    <location>
        <begin position="396"/>
        <end position="668"/>
    </location>
</feature>